<dbReference type="AlphaFoldDB" id="A0A327KTY4"/>
<dbReference type="RefSeq" id="WP_111421363.1">
    <property type="nucleotide sequence ID" value="NZ_NPEX01000217.1"/>
</dbReference>
<reference evidence="2 3" key="1">
    <citation type="submission" date="2017-07" db="EMBL/GenBank/DDBJ databases">
        <title>Draft Genome Sequences of Select Purple Nonsulfur Bacteria.</title>
        <authorList>
            <person name="Lasarre B."/>
            <person name="Mckinlay J.B."/>
        </authorList>
    </citation>
    <scope>NUCLEOTIDE SEQUENCE [LARGE SCALE GENOMIC DNA]</scope>
    <source>
        <strain evidence="2 3">DSM 5909</strain>
    </source>
</reference>
<organism evidence="2 3">
    <name type="scientific">Rhodoplanes roseus</name>
    <dbReference type="NCBI Taxonomy" id="29409"/>
    <lineage>
        <taxon>Bacteria</taxon>
        <taxon>Pseudomonadati</taxon>
        <taxon>Pseudomonadota</taxon>
        <taxon>Alphaproteobacteria</taxon>
        <taxon>Hyphomicrobiales</taxon>
        <taxon>Nitrobacteraceae</taxon>
        <taxon>Rhodoplanes</taxon>
    </lineage>
</organism>
<accession>A0A327KTY4</accession>
<sequence>MAVVLILLGILLLLPGLCAGAFVVAFGLNEARTLADPELILLWLICFAVMAAGILTIRAGLRRSRAGRTAAGRHGGDMPT</sequence>
<evidence type="ECO:0000313" key="2">
    <source>
        <dbReference type="EMBL" id="RAI40782.1"/>
    </source>
</evidence>
<name>A0A327KTY4_9BRAD</name>
<keyword evidence="3" id="KW-1185">Reference proteome</keyword>
<gene>
    <name evidence="2" type="ORF">CH341_23075</name>
</gene>
<feature type="transmembrane region" description="Helical" evidence="1">
    <location>
        <begin position="40"/>
        <end position="61"/>
    </location>
</feature>
<proteinExistence type="predicted"/>
<comment type="caution">
    <text evidence="2">The sequence shown here is derived from an EMBL/GenBank/DDBJ whole genome shotgun (WGS) entry which is preliminary data.</text>
</comment>
<evidence type="ECO:0000313" key="3">
    <source>
        <dbReference type="Proteomes" id="UP000249130"/>
    </source>
</evidence>
<dbReference type="Proteomes" id="UP000249130">
    <property type="component" value="Unassembled WGS sequence"/>
</dbReference>
<keyword evidence="1" id="KW-1133">Transmembrane helix</keyword>
<dbReference type="EMBL" id="NPEX01000217">
    <property type="protein sequence ID" value="RAI40782.1"/>
    <property type="molecule type" value="Genomic_DNA"/>
</dbReference>
<protein>
    <submittedName>
        <fullName evidence="2">Uncharacterized protein</fullName>
    </submittedName>
</protein>
<keyword evidence="1" id="KW-0472">Membrane</keyword>
<keyword evidence="1" id="KW-0812">Transmembrane</keyword>
<evidence type="ECO:0000256" key="1">
    <source>
        <dbReference type="SAM" id="Phobius"/>
    </source>
</evidence>